<keyword evidence="2" id="KW-0804">Transcription</keyword>
<keyword evidence="1" id="KW-0805">Transcription regulation</keyword>
<dbReference type="Gene3D" id="3.40.50.1360">
    <property type="match status" value="1"/>
</dbReference>
<evidence type="ECO:0000256" key="1">
    <source>
        <dbReference type="ARBA" id="ARBA00023015"/>
    </source>
</evidence>
<evidence type="ECO:0000313" key="5">
    <source>
        <dbReference type="Proteomes" id="UP001204320"/>
    </source>
</evidence>
<proteinExistence type="predicted"/>
<evidence type="ECO:0000256" key="2">
    <source>
        <dbReference type="ARBA" id="ARBA00023163"/>
    </source>
</evidence>
<dbReference type="Pfam" id="PF00455">
    <property type="entry name" value="DeoRC"/>
    <property type="match status" value="1"/>
</dbReference>
<reference evidence="4 5" key="1">
    <citation type="submission" date="2022-08" db="EMBL/GenBank/DDBJ databases">
        <title>Tractidigestivibacter montrealensis type strain KD21.</title>
        <authorList>
            <person name="Diop K."/>
            <person name="Richard C."/>
            <person name="Routy B."/>
        </authorList>
    </citation>
    <scope>NUCLEOTIDE SEQUENCE [LARGE SCALE GENOMIC DNA]</scope>
    <source>
        <strain evidence="4 5">KD21</strain>
    </source>
</reference>
<accession>A0ABT1Z8A2</accession>
<dbReference type="Pfam" id="PF08220">
    <property type="entry name" value="HTH_DeoR"/>
    <property type="match status" value="1"/>
</dbReference>
<gene>
    <name evidence="4" type="ORF">NVS32_05690</name>
</gene>
<dbReference type="InterPro" id="IPR050313">
    <property type="entry name" value="Carb_Metab_HTH_regulators"/>
</dbReference>
<dbReference type="Proteomes" id="UP001204320">
    <property type="component" value="Unassembled WGS sequence"/>
</dbReference>
<dbReference type="SUPFAM" id="SSF100950">
    <property type="entry name" value="NagB/RpiA/CoA transferase-like"/>
    <property type="match status" value="1"/>
</dbReference>
<evidence type="ECO:0000313" key="4">
    <source>
        <dbReference type="EMBL" id="MCR9036441.1"/>
    </source>
</evidence>
<dbReference type="PANTHER" id="PTHR30363:SF44">
    <property type="entry name" value="AGA OPERON TRANSCRIPTIONAL REPRESSOR-RELATED"/>
    <property type="match status" value="1"/>
</dbReference>
<dbReference type="InterPro" id="IPR037171">
    <property type="entry name" value="NagB/RpiA_transferase-like"/>
</dbReference>
<feature type="domain" description="HTH deoR-type" evidence="3">
    <location>
        <begin position="8"/>
        <end position="63"/>
    </location>
</feature>
<organism evidence="4 5">
    <name type="scientific">Tractidigestivibacter montrealensis</name>
    <dbReference type="NCBI Taxonomy" id="2972466"/>
    <lineage>
        <taxon>Bacteria</taxon>
        <taxon>Bacillati</taxon>
        <taxon>Actinomycetota</taxon>
        <taxon>Coriobacteriia</taxon>
        <taxon>Coriobacteriales</taxon>
        <taxon>Atopobiaceae</taxon>
        <taxon>Tractidigestivibacter</taxon>
    </lineage>
</organism>
<evidence type="ECO:0000259" key="3">
    <source>
        <dbReference type="PROSITE" id="PS51000"/>
    </source>
</evidence>
<dbReference type="InterPro" id="IPR014036">
    <property type="entry name" value="DeoR-like_C"/>
</dbReference>
<dbReference type="InterPro" id="IPR036390">
    <property type="entry name" value="WH_DNA-bd_sf"/>
</dbReference>
<dbReference type="SUPFAM" id="SSF46785">
    <property type="entry name" value="Winged helix' DNA-binding domain"/>
    <property type="match status" value="1"/>
</dbReference>
<dbReference type="SMART" id="SM01134">
    <property type="entry name" value="DeoRC"/>
    <property type="match status" value="1"/>
</dbReference>
<dbReference type="EMBL" id="JANSKA010000003">
    <property type="protein sequence ID" value="MCR9036441.1"/>
    <property type="molecule type" value="Genomic_DNA"/>
</dbReference>
<dbReference type="Gene3D" id="1.10.10.10">
    <property type="entry name" value="Winged helix-like DNA-binding domain superfamily/Winged helix DNA-binding domain"/>
    <property type="match status" value="1"/>
</dbReference>
<dbReference type="SMART" id="SM00420">
    <property type="entry name" value="HTH_DEOR"/>
    <property type="match status" value="1"/>
</dbReference>
<dbReference type="InterPro" id="IPR036388">
    <property type="entry name" value="WH-like_DNA-bd_sf"/>
</dbReference>
<keyword evidence="4" id="KW-0238">DNA-binding</keyword>
<dbReference type="PANTHER" id="PTHR30363">
    <property type="entry name" value="HTH-TYPE TRANSCRIPTIONAL REGULATOR SRLR-RELATED"/>
    <property type="match status" value="1"/>
</dbReference>
<dbReference type="GO" id="GO:0003677">
    <property type="term" value="F:DNA binding"/>
    <property type="evidence" value="ECO:0007669"/>
    <property type="project" value="UniProtKB-KW"/>
</dbReference>
<name>A0ABT1Z8A2_9ACTN</name>
<dbReference type="InterPro" id="IPR001034">
    <property type="entry name" value="DeoR_HTH"/>
</dbReference>
<protein>
    <submittedName>
        <fullName evidence="4">DeoR/GlpR family DNA-binding transcription regulator</fullName>
    </submittedName>
</protein>
<sequence>MSSEESSPADRQSFILEWLDSNPSIAVSDVQKRFGVSDVTVRHDLIALESAGKVRRVRGGAVSLARTMLMSYPEERINFNVAAKDRIAHAAAGLVEDGDVIIADIGTTAYQFVRQLEDKKGITIITGDLSIAHFASFNLPGAEVMLLGGKVRKEHLYLAGAMTLDAMSKLYADKAFLSCDGFHHDHGFTVEHDFSTTIKRAYIANSRQSVMMLDSSKLGRTSFYRFSTMDDFDYVITDEDPEGYLVKSVDRSKHAPQLVIAS</sequence>
<comment type="caution">
    <text evidence="4">The sequence shown here is derived from an EMBL/GenBank/DDBJ whole genome shotgun (WGS) entry which is preliminary data.</text>
</comment>
<dbReference type="RefSeq" id="WP_258499014.1">
    <property type="nucleotide sequence ID" value="NZ_JANSKA010000003.1"/>
</dbReference>
<keyword evidence="5" id="KW-1185">Reference proteome</keyword>
<dbReference type="PROSITE" id="PS51000">
    <property type="entry name" value="HTH_DEOR_2"/>
    <property type="match status" value="1"/>
</dbReference>